<evidence type="ECO:0000313" key="2">
    <source>
        <dbReference type="EMBL" id="SNW10153.1"/>
    </source>
</evidence>
<sequence>MNSPPIPPFGNNLVICTSSTPAGFSCLITDQIPDLNIVPSAQCFPMFIYEWIDENEPKQQELF</sequence>
<accession>A0A8B4G7Z0</accession>
<organism evidence="2 3">
    <name type="scientific">Eikenella corrodens</name>
    <dbReference type="NCBI Taxonomy" id="539"/>
    <lineage>
        <taxon>Bacteria</taxon>
        <taxon>Pseudomonadati</taxon>
        <taxon>Pseudomonadota</taxon>
        <taxon>Betaproteobacteria</taxon>
        <taxon>Neisseriales</taxon>
        <taxon>Neisseriaceae</taxon>
        <taxon>Eikenella</taxon>
    </lineage>
</organism>
<dbReference type="Pfam" id="PF18135">
    <property type="entry name" value="Type_ISP_C"/>
    <property type="match status" value="1"/>
</dbReference>
<dbReference type="InterPro" id="IPR041635">
    <property type="entry name" value="Type_ISP_LLaBIII_C"/>
</dbReference>
<dbReference type="EMBL" id="LT906482">
    <property type="protein sequence ID" value="SNW10153.1"/>
    <property type="molecule type" value="Genomic_DNA"/>
</dbReference>
<evidence type="ECO:0000313" key="3">
    <source>
        <dbReference type="Proteomes" id="UP000215465"/>
    </source>
</evidence>
<evidence type="ECO:0000259" key="1">
    <source>
        <dbReference type="Pfam" id="PF18135"/>
    </source>
</evidence>
<gene>
    <name evidence="2" type="ORF">SAMEA4412678_01789</name>
</gene>
<name>A0A8B4G7Z0_EIKCO</name>
<protein>
    <recommendedName>
        <fullName evidence="1">Type ISP restriction-modification enzyme LLaBIII C-terminal specificity domain-containing protein</fullName>
    </recommendedName>
</protein>
<proteinExistence type="predicted"/>
<dbReference type="KEGG" id="ecor:SAMEA4412678_1789"/>
<feature type="domain" description="Type ISP restriction-modification enzyme LLaBIII C-terminal specificity" evidence="1">
    <location>
        <begin position="10"/>
        <end position="55"/>
    </location>
</feature>
<reference evidence="2 3" key="1">
    <citation type="submission" date="2017-06" db="EMBL/GenBank/DDBJ databases">
        <authorList>
            <consortium name="Pathogen Informatics"/>
        </authorList>
    </citation>
    <scope>NUCLEOTIDE SEQUENCE [LARGE SCALE GENOMIC DNA]</scope>
    <source>
        <strain evidence="2 3">NCTC10596</strain>
    </source>
</reference>
<dbReference type="AlphaFoldDB" id="A0A8B4G7Z0"/>
<dbReference type="RefSeq" id="WP_003821894.1">
    <property type="nucleotide sequence ID" value="NZ_CP082861.1"/>
</dbReference>
<dbReference type="Proteomes" id="UP000215465">
    <property type="component" value="Chromosome 1"/>
</dbReference>
<dbReference type="GeneID" id="60771102"/>